<dbReference type="InterPro" id="IPR018467">
    <property type="entry name" value="CCT_CS"/>
</dbReference>
<organism evidence="9">
    <name type="scientific">Brachypodium distachyon</name>
    <name type="common">Purple false brome</name>
    <name type="synonym">Trachynia distachya</name>
    <dbReference type="NCBI Taxonomy" id="15368"/>
    <lineage>
        <taxon>Eukaryota</taxon>
        <taxon>Viridiplantae</taxon>
        <taxon>Streptophyta</taxon>
        <taxon>Embryophyta</taxon>
        <taxon>Tracheophyta</taxon>
        <taxon>Spermatophyta</taxon>
        <taxon>Magnoliopsida</taxon>
        <taxon>Liliopsida</taxon>
        <taxon>Poales</taxon>
        <taxon>Poaceae</taxon>
        <taxon>BOP clade</taxon>
        <taxon>Pooideae</taxon>
        <taxon>Stipodae</taxon>
        <taxon>Brachypodieae</taxon>
        <taxon>Brachypodium</taxon>
    </lineage>
</organism>
<comment type="domain">
    <text evidence="6">The jas domain is required for interaction with COI1.</text>
</comment>
<dbReference type="GO" id="GO:0005634">
    <property type="term" value="C:nucleus"/>
    <property type="evidence" value="ECO:0000318"/>
    <property type="project" value="GO_Central"/>
</dbReference>
<keyword evidence="6" id="KW-0539">Nucleus</keyword>
<keyword evidence="5" id="KW-0804">Transcription</keyword>
<dbReference type="OMA" id="WGIEISD"/>
<evidence type="ECO:0000313" key="8">
    <source>
        <dbReference type="EMBL" id="KQJ96453.1"/>
    </source>
</evidence>
<evidence type="ECO:0000256" key="5">
    <source>
        <dbReference type="ARBA" id="ARBA00023163"/>
    </source>
</evidence>
<reference evidence="8 9" key="1">
    <citation type="journal article" date="2010" name="Nature">
        <title>Genome sequencing and analysis of the model grass Brachypodium distachyon.</title>
        <authorList>
            <consortium name="International Brachypodium Initiative"/>
        </authorList>
    </citation>
    <scope>NUCLEOTIDE SEQUENCE [LARGE SCALE GENOMIC DNA]</scope>
    <source>
        <strain evidence="8">Bd21</strain>
        <strain evidence="9">cv. Bd21</strain>
    </source>
</reference>
<evidence type="ECO:0000256" key="6">
    <source>
        <dbReference type="RuleBase" id="RU369065"/>
    </source>
</evidence>
<dbReference type="eggNOG" id="ENOG502R3M9">
    <property type="taxonomic scope" value="Eukaryota"/>
</dbReference>
<dbReference type="PROSITE" id="PS51320">
    <property type="entry name" value="TIFY"/>
    <property type="match status" value="1"/>
</dbReference>
<dbReference type="GO" id="GO:0009611">
    <property type="term" value="P:response to wounding"/>
    <property type="evidence" value="ECO:0000318"/>
    <property type="project" value="GO_Central"/>
</dbReference>
<dbReference type="InterPro" id="IPR010399">
    <property type="entry name" value="Tify_dom"/>
</dbReference>
<gene>
    <name evidence="9" type="primary">LOC100825629</name>
    <name evidence="8" type="ORF">BRADI_3g23180v3</name>
</gene>
<evidence type="ECO:0000259" key="7">
    <source>
        <dbReference type="PROSITE" id="PS51320"/>
    </source>
</evidence>
<evidence type="ECO:0000313" key="9">
    <source>
        <dbReference type="EnsemblPlants" id="KQJ96453"/>
    </source>
</evidence>
<reference evidence="8" key="2">
    <citation type="submission" date="2017-06" db="EMBL/GenBank/DDBJ databases">
        <title>WGS assembly of Brachypodium distachyon.</title>
        <authorList>
            <consortium name="The International Brachypodium Initiative"/>
            <person name="Lucas S."/>
            <person name="Harmon-Smith M."/>
            <person name="Lail K."/>
            <person name="Tice H."/>
            <person name="Grimwood J."/>
            <person name="Bruce D."/>
            <person name="Barry K."/>
            <person name="Shu S."/>
            <person name="Lindquist E."/>
            <person name="Wang M."/>
            <person name="Pitluck S."/>
            <person name="Vogel J.P."/>
            <person name="Garvin D.F."/>
            <person name="Mockler T.C."/>
            <person name="Schmutz J."/>
            <person name="Rokhsar D."/>
            <person name="Bevan M.W."/>
        </authorList>
    </citation>
    <scope>NUCLEOTIDE SEQUENCE</scope>
    <source>
        <strain evidence="8">Bd21</strain>
    </source>
</reference>
<dbReference type="HOGENOM" id="CLU_051749_3_1_1"/>
<dbReference type="PANTHER" id="PTHR33077:SF124">
    <property type="entry name" value="PROTEIN TIFY"/>
    <property type="match status" value="1"/>
</dbReference>
<evidence type="ECO:0000256" key="4">
    <source>
        <dbReference type="ARBA" id="ARBA00023015"/>
    </source>
</evidence>
<dbReference type="PANTHER" id="PTHR33077">
    <property type="entry name" value="PROTEIN TIFY 4A-RELATED-RELATED"/>
    <property type="match status" value="1"/>
</dbReference>
<keyword evidence="4" id="KW-0805">Transcription regulation</keyword>
<dbReference type="AlphaFoldDB" id="I1I3L5"/>
<sequence>MAVPAATTGATTSRFAAACDALSLYMKKSADKSRMQPSAVPVRPLPLMPGADVVADDDIREEPAQAQLTIFYGGRVVVLEDCPADKAAALVRLAAAAAAAAPEKKKKELDLPVARKASLQQFMDKRKARLAARAKPYRRADDADYLALAL</sequence>
<evidence type="ECO:0000313" key="10">
    <source>
        <dbReference type="Proteomes" id="UP000008810"/>
    </source>
</evidence>
<dbReference type="InterPro" id="IPR040390">
    <property type="entry name" value="TIFY/JAZ"/>
</dbReference>
<evidence type="ECO:0000256" key="1">
    <source>
        <dbReference type="ARBA" id="ARBA00008614"/>
    </source>
</evidence>
<dbReference type="OrthoDB" id="694307at2759"/>
<dbReference type="Proteomes" id="UP000008810">
    <property type="component" value="Chromosome 3"/>
</dbReference>
<feature type="domain" description="Tify" evidence="7">
    <location>
        <begin position="61"/>
        <end position="96"/>
    </location>
</feature>
<evidence type="ECO:0000256" key="2">
    <source>
        <dbReference type="ARBA" id="ARBA00022819"/>
    </source>
</evidence>
<comment type="similarity">
    <text evidence="1 6">Belongs to the TIFY/JAZ family.</text>
</comment>
<proteinExistence type="inferred from homology"/>
<dbReference type="GeneID" id="100825629"/>
<dbReference type="GO" id="GO:2000022">
    <property type="term" value="P:regulation of jasmonic acid mediated signaling pathway"/>
    <property type="evidence" value="ECO:0000318"/>
    <property type="project" value="GO_Central"/>
</dbReference>
<dbReference type="Gramene" id="KQJ96453">
    <property type="protein sequence ID" value="KQJ96453"/>
    <property type="gene ID" value="BRADI_3g23180v3"/>
</dbReference>
<dbReference type="EMBL" id="CM000882">
    <property type="protein sequence ID" value="KQJ96453.1"/>
    <property type="molecule type" value="Genomic_DNA"/>
</dbReference>
<comment type="function">
    <text evidence="6">Repressor of jasmonate responses.</text>
</comment>
<keyword evidence="3" id="KW-0832">Ubl conjugation</keyword>
<dbReference type="GO" id="GO:0031347">
    <property type="term" value="P:regulation of defense response"/>
    <property type="evidence" value="ECO:0000318"/>
    <property type="project" value="GO_Central"/>
</dbReference>
<accession>I1I3L5</accession>
<keyword evidence="2 6" id="KW-1184">Jasmonic acid signaling pathway</keyword>
<dbReference type="STRING" id="15368.I1I3L5"/>
<evidence type="ECO:0000256" key="3">
    <source>
        <dbReference type="ARBA" id="ARBA00022843"/>
    </source>
</evidence>
<dbReference type="EnsemblPlants" id="KQJ96453">
    <property type="protein sequence ID" value="KQJ96453"/>
    <property type="gene ID" value="BRADI_3g23180v3"/>
</dbReference>
<keyword evidence="10" id="KW-1185">Reference proteome</keyword>
<protein>
    <recommendedName>
        <fullName evidence="6">Protein TIFY</fullName>
    </recommendedName>
    <alternativeName>
        <fullName evidence="6">Jasmonate ZIM domain-containing protein</fullName>
    </alternativeName>
</protein>
<comment type="subcellular location">
    <subcellularLocation>
        <location evidence="6">Nucleus</location>
    </subcellularLocation>
</comment>
<dbReference type="Pfam" id="PF09425">
    <property type="entry name" value="Jas_motif"/>
    <property type="match status" value="1"/>
</dbReference>
<dbReference type="SMART" id="SM00979">
    <property type="entry name" value="TIFY"/>
    <property type="match status" value="1"/>
</dbReference>
<dbReference type="Pfam" id="PF06200">
    <property type="entry name" value="tify"/>
    <property type="match status" value="1"/>
</dbReference>
<reference evidence="9" key="3">
    <citation type="submission" date="2018-08" db="UniProtKB">
        <authorList>
            <consortium name="EnsemblPlants"/>
        </authorList>
    </citation>
    <scope>IDENTIFICATION</scope>
    <source>
        <strain evidence="9">cv. Bd21</strain>
    </source>
</reference>
<dbReference type="RefSeq" id="XP_024316337.1">
    <property type="nucleotide sequence ID" value="XM_024460569.1"/>
</dbReference>
<name>I1I3L5_BRADI</name>